<gene>
    <name evidence="1" type="ORF">A2160_01240</name>
</gene>
<organism evidence="1 2">
    <name type="scientific">Candidatus Beckwithbacteria bacterium RBG_13_42_9</name>
    <dbReference type="NCBI Taxonomy" id="1797457"/>
    <lineage>
        <taxon>Bacteria</taxon>
        <taxon>Candidatus Beckwithiibacteriota</taxon>
    </lineage>
</organism>
<reference evidence="1 2" key="1">
    <citation type="journal article" date="2016" name="Nat. Commun.">
        <title>Thousands of microbial genomes shed light on interconnected biogeochemical processes in an aquifer system.</title>
        <authorList>
            <person name="Anantharaman K."/>
            <person name="Brown C.T."/>
            <person name="Hug L.A."/>
            <person name="Sharon I."/>
            <person name="Castelle C.J."/>
            <person name="Probst A.J."/>
            <person name="Thomas B.C."/>
            <person name="Singh A."/>
            <person name="Wilkins M.J."/>
            <person name="Karaoz U."/>
            <person name="Brodie E.L."/>
            <person name="Williams K.H."/>
            <person name="Hubbard S.S."/>
            <person name="Banfield J.F."/>
        </authorList>
    </citation>
    <scope>NUCLEOTIDE SEQUENCE [LARGE SCALE GENOMIC DNA]</scope>
</reference>
<protein>
    <submittedName>
        <fullName evidence="1">Uncharacterized protein</fullName>
    </submittedName>
</protein>
<evidence type="ECO:0000313" key="1">
    <source>
        <dbReference type="EMBL" id="OGD62160.1"/>
    </source>
</evidence>
<name>A0A1F5E4A9_9BACT</name>
<evidence type="ECO:0000313" key="2">
    <source>
        <dbReference type="Proteomes" id="UP000177006"/>
    </source>
</evidence>
<proteinExistence type="predicted"/>
<sequence length="268" mass="28615">MPTSQELRELLIVRCQQIGASIQASDPDLWARLQTEAARKGGLSHEIVSASPSGKKGEVFLTLNQAGEVTEAAISTLAPDQSSRQVLNMTPSWASQVLLLCQSNYGPDGAAGTNNLVRVIEGDLGLETRAVVSFYPSAEAKAGQGIYSIDITATYDGNGQGKTISLCVSPQRSDDLMFKEETAWGFVKGGKSVFYPTGDPREPQTKVAVTVQPEARDGLLDLTVEVTASDGSSLKHEASFPETVNFDSLLSRQPFNLASPGQLVLVKK</sequence>
<dbReference type="AlphaFoldDB" id="A0A1F5E4A9"/>
<comment type="caution">
    <text evidence="1">The sequence shown here is derived from an EMBL/GenBank/DDBJ whole genome shotgun (WGS) entry which is preliminary data.</text>
</comment>
<dbReference type="STRING" id="1797457.A2160_01240"/>
<dbReference type="EMBL" id="MEZK01000024">
    <property type="protein sequence ID" value="OGD62160.1"/>
    <property type="molecule type" value="Genomic_DNA"/>
</dbReference>
<accession>A0A1F5E4A9</accession>
<dbReference type="Proteomes" id="UP000177006">
    <property type="component" value="Unassembled WGS sequence"/>
</dbReference>